<dbReference type="SMART" id="SM00345">
    <property type="entry name" value="HTH_GNTR"/>
    <property type="match status" value="1"/>
</dbReference>
<dbReference type="InterPro" id="IPR011711">
    <property type="entry name" value="GntR_C"/>
</dbReference>
<accession>A0ABY1JE46</accession>
<evidence type="ECO:0000313" key="6">
    <source>
        <dbReference type="Proteomes" id="UP000185093"/>
    </source>
</evidence>
<dbReference type="InterPro" id="IPR008920">
    <property type="entry name" value="TF_FadR/GntR_C"/>
</dbReference>
<dbReference type="Gene3D" id="1.20.120.530">
    <property type="entry name" value="GntR ligand-binding domain-like"/>
    <property type="match status" value="1"/>
</dbReference>
<evidence type="ECO:0000313" key="5">
    <source>
        <dbReference type="EMBL" id="SIN71409.1"/>
    </source>
</evidence>
<dbReference type="Proteomes" id="UP000185093">
    <property type="component" value="Unassembled WGS sequence"/>
</dbReference>
<dbReference type="PANTHER" id="PTHR43537">
    <property type="entry name" value="TRANSCRIPTIONAL REGULATOR, GNTR FAMILY"/>
    <property type="match status" value="1"/>
</dbReference>
<dbReference type="Gene3D" id="1.10.10.10">
    <property type="entry name" value="Winged helix-like DNA-binding domain superfamily/Winged helix DNA-binding domain"/>
    <property type="match status" value="1"/>
</dbReference>
<dbReference type="SUPFAM" id="SSF48008">
    <property type="entry name" value="GntR ligand-binding domain-like"/>
    <property type="match status" value="1"/>
</dbReference>
<name>A0ABY1JE46_9BACT</name>
<sequence>MLDEMPYRSIAGAVKERLMVEILFSDKYKPGEWINESVIAKELNVSKAPIREALRELAAIGIVEIVPHKGAKITQFSKEDMEEIYTIRYLLEERIFNDLISRDALSQEDINHLKRLVQEMKEVILLNTPGKPILGNFLLKDLEFHKYLWSKSNLKWTVKVLLDIYLLLILGMYNFLMDADLIKTYEYHVRIIDYLKAKDIEQFKKDRSESYYTLRRH</sequence>
<organism evidence="5 6">
    <name type="scientific">Acetomicrobium flavidum</name>
    <dbReference type="NCBI Taxonomy" id="49896"/>
    <lineage>
        <taxon>Bacteria</taxon>
        <taxon>Thermotogati</taxon>
        <taxon>Synergistota</taxon>
        <taxon>Synergistia</taxon>
        <taxon>Synergistales</taxon>
        <taxon>Acetomicrobiaceae</taxon>
        <taxon>Acetomicrobium</taxon>
    </lineage>
</organism>
<evidence type="ECO:0000256" key="3">
    <source>
        <dbReference type="ARBA" id="ARBA00023163"/>
    </source>
</evidence>
<dbReference type="InterPro" id="IPR036388">
    <property type="entry name" value="WH-like_DNA-bd_sf"/>
</dbReference>
<keyword evidence="3" id="KW-0804">Transcription</keyword>
<comment type="caution">
    <text evidence="5">The sequence shown here is derived from an EMBL/GenBank/DDBJ whole genome shotgun (WGS) entry which is preliminary data.</text>
</comment>
<dbReference type="InterPro" id="IPR000524">
    <property type="entry name" value="Tscrpt_reg_HTH_GntR"/>
</dbReference>
<gene>
    <name evidence="5" type="ORF">SAMN05444368_1425</name>
</gene>
<reference evidence="5 6" key="1">
    <citation type="submission" date="2016-11" db="EMBL/GenBank/DDBJ databases">
        <authorList>
            <person name="Varghese N."/>
            <person name="Submissions S."/>
        </authorList>
    </citation>
    <scope>NUCLEOTIDE SEQUENCE [LARGE SCALE GENOMIC DNA]</scope>
    <source>
        <strain evidence="5 6">DSM 20664</strain>
    </source>
</reference>
<dbReference type="Pfam" id="PF00392">
    <property type="entry name" value="GntR"/>
    <property type="match status" value="1"/>
</dbReference>
<dbReference type="RefSeq" id="WP_074199756.1">
    <property type="nucleotide sequence ID" value="NZ_FSQZ01000001.1"/>
</dbReference>
<dbReference type="EMBL" id="FSQZ01000001">
    <property type="protein sequence ID" value="SIN71409.1"/>
    <property type="molecule type" value="Genomic_DNA"/>
</dbReference>
<dbReference type="GO" id="GO:0003677">
    <property type="term" value="F:DNA binding"/>
    <property type="evidence" value="ECO:0007669"/>
    <property type="project" value="UniProtKB-KW"/>
</dbReference>
<dbReference type="PANTHER" id="PTHR43537:SF24">
    <property type="entry name" value="GLUCONATE OPERON TRANSCRIPTIONAL REPRESSOR"/>
    <property type="match status" value="1"/>
</dbReference>
<keyword evidence="1" id="KW-0805">Transcription regulation</keyword>
<evidence type="ECO:0000259" key="4">
    <source>
        <dbReference type="PROSITE" id="PS50949"/>
    </source>
</evidence>
<dbReference type="SUPFAM" id="SSF46785">
    <property type="entry name" value="Winged helix' DNA-binding domain"/>
    <property type="match status" value="1"/>
</dbReference>
<dbReference type="Pfam" id="PF07729">
    <property type="entry name" value="FCD"/>
    <property type="match status" value="1"/>
</dbReference>
<evidence type="ECO:0000256" key="1">
    <source>
        <dbReference type="ARBA" id="ARBA00023015"/>
    </source>
</evidence>
<dbReference type="InterPro" id="IPR036390">
    <property type="entry name" value="WH_DNA-bd_sf"/>
</dbReference>
<protein>
    <submittedName>
        <fullName evidence="5">DNA-binding transcriptional regulator, GntR family</fullName>
    </submittedName>
</protein>
<feature type="domain" description="HTH gntR-type" evidence="4">
    <location>
        <begin position="8"/>
        <end position="76"/>
    </location>
</feature>
<evidence type="ECO:0000256" key="2">
    <source>
        <dbReference type="ARBA" id="ARBA00023125"/>
    </source>
</evidence>
<dbReference type="PROSITE" id="PS50949">
    <property type="entry name" value="HTH_GNTR"/>
    <property type="match status" value="1"/>
</dbReference>
<keyword evidence="2 5" id="KW-0238">DNA-binding</keyword>
<keyword evidence="6" id="KW-1185">Reference proteome</keyword>
<proteinExistence type="predicted"/>